<evidence type="ECO:0000256" key="1">
    <source>
        <dbReference type="PROSITE-ProRule" id="PRU00042"/>
    </source>
</evidence>
<evidence type="ECO:0000256" key="3">
    <source>
        <dbReference type="SAM" id="Phobius"/>
    </source>
</evidence>
<accession>A0A8J5H3M4</accession>
<dbReference type="EMBL" id="JACMSC010000006">
    <property type="protein sequence ID" value="KAG6519444.1"/>
    <property type="molecule type" value="Genomic_DNA"/>
</dbReference>
<proteinExistence type="predicted"/>
<dbReference type="InterPro" id="IPR013087">
    <property type="entry name" value="Znf_C2H2_type"/>
</dbReference>
<keyword evidence="3" id="KW-0472">Membrane</keyword>
<evidence type="ECO:0000313" key="5">
    <source>
        <dbReference type="EMBL" id="KAG6519444.1"/>
    </source>
</evidence>
<sequence>MPRSPSLMSRRTLQPSHVILGFGREEAGARLLAVRGSGAGEGFLLQLREQWVSWRWASADDVVGGDLNPKDIHRIGGRVVVLMVVKRRPSLLFHYLFVLLLMAVISFLTAAAADTTDSHLRRRDPAKNKKKKRTPPPPPSRSLPPPSSSSSWEQFKSLLSCRFAVAQVHDPASRLGRAVCGSSICAIRDVVHGNTRVVHRSDTDLSSDASSITQNETAPLARSARHRPAPPAASLGCRGGGYYSPLPKLSGCYECHAVSVDSSSRGYPRPRTMLCACAECGEVFTKPETLELHEITRHGVSELGPDDSGRNIVEIIFKSSWLKRDRPISKIERILKVRNTARTVARFEDYRAAVKSRALPHSAASGATRHNHPSRCAADGNELLRFHCTSLSCPLGARGSTSLCPNAGDTASSAVACGVCAIIRHGFARANRPHDVRTTASSGRAHDCGHASGAADDRLRAMLVCRVIAGRVRRQGDDPAAEDAYDSVAVPDGSGAYGNLEELLVANPRAILPCFVVIYRALDRDYPSTLLSPDLESFPFSSLFSYGFWIDKSARLDYRSYLDETLFLSQNKRNEQIKWMIILLDSHANELNAPVKFLERHSHISTKEASLHWDSPALDNRDDLGH</sequence>
<dbReference type="PROSITE" id="PS00028">
    <property type="entry name" value="ZINC_FINGER_C2H2_1"/>
    <property type="match status" value="1"/>
</dbReference>
<dbReference type="PANTHER" id="PTHR31681:SF12">
    <property type="entry name" value="C2H2-LIKE ZINC FINGER PROTEIN"/>
    <property type="match status" value="1"/>
</dbReference>
<evidence type="ECO:0000259" key="4">
    <source>
        <dbReference type="PROSITE" id="PS50157"/>
    </source>
</evidence>
<dbReference type="PANTHER" id="PTHR31681">
    <property type="entry name" value="C2H2-LIKE ZINC FINGER PROTEIN"/>
    <property type="match status" value="1"/>
</dbReference>
<keyword evidence="3" id="KW-1133">Transmembrane helix</keyword>
<gene>
    <name evidence="5" type="ORF">ZIOFF_022938</name>
</gene>
<feature type="compositionally biased region" description="Basic and acidic residues" evidence="2">
    <location>
        <begin position="118"/>
        <end position="127"/>
    </location>
</feature>
<organism evidence="5 6">
    <name type="scientific">Zingiber officinale</name>
    <name type="common">Ginger</name>
    <name type="synonym">Amomum zingiber</name>
    <dbReference type="NCBI Taxonomy" id="94328"/>
    <lineage>
        <taxon>Eukaryota</taxon>
        <taxon>Viridiplantae</taxon>
        <taxon>Streptophyta</taxon>
        <taxon>Embryophyta</taxon>
        <taxon>Tracheophyta</taxon>
        <taxon>Spermatophyta</taxon>
        <taxon>Magnoliopsida</taxon>
        <taxon>Liliopsida</taxon>
        <taxon>Zingiberales</taxon>
        <taxon>Zingiberaceae</taxon>
        <taxon>Zingiber</taxon>
    </lineage>
</organism>
<dbReference type="PROSITE" id="PS50157">
    <property type="entry name" value="ZINC_FINGER_C2H2_2"/>
    <property type="match status" value="1"/>
</dbReference>
<keyword evidence="1" id="KW-0862">Zinc</keyword>
<feature type="compositionally biased region" description="Polar residues" evidence="2">
    <location>
        <begin position="205"/>
        <end position="217"/>
    </location>
</feature>
<feature type="domain" description="C2H2-type" evidence="4">
    <location>
        <begin position="275"/>
        <end position="298"/>
    </location>
</feature>
<feature type="compositionally biased region" description="Pro residues" evidence="2">
    <location>
        <begin position="135"/>
        <end position="147"/>
    </location>
</feature>
<feature type="transmembrane region" description="Helical" evidence="3">
    <location>
        <begin position="92"/>
        <end position="113"/>
    </location>
</feature>
<dbReference type="GO" id="GO:0008270">
    <property type="term" value="F:zinc ion binding"/>
    <property type="evidence" value="ECO:0007669"/>
    <property type="project" value="UniProtKB-KW"/>
</dbReference>
<evidence type="ECO:0000313" key="6">
    <source>
        <dbReference type="Proteomes" id="UP000734854"/>
    </source>
</evidence>
<keyword evidence="1" id="KW-0863">Zinc-finger</keyword>
<reference evidence="5 6" key="1">
    <citation type="submission" date="2020-08" db="EMBL/GenBank/DDBJ databases">
        <title>Plant Genome Project.</title>
        <authorList>
            <person name="Zhang R.-G."/>
        </authorList>
    </citation>
    <scope>NUCLEOTIDE SEQUENCE [LARGE SCALE GENOMIC DNA]</scope>
    <source>
        <tissue evidence="5">Rhizome</tissue>
    </source>
</reference>
<keyword evidence="6" id="KW-1185">Reference proteome</keyword>
<dbReference type="SUPFAM" id="SSF56399">
    <property type="entry name" value="ADP-ribosylation"/>
    <property type="match status" value="1"/>
</dbReference>
<dbReference type="Proteomes" id="UP000734854">
    <property type="component" value="Unassembled WGS sequence"/>
</dbReference>
<feature type="region of interest" description="Disordered" evidence="2">
    <location>
        <begin position="118"/>
        <end position="151"/>
    </location>
</feature>
<evidence type="ECO:0000256" key="2">
    <source>
        <dbReference type="SAM" id="MobiDB-lite"/>
    </source>
</evidence>
<keyword evidence="3" id="KW-0812">Transmembrane</keyword>
<keyword evidence="1" id="KW-0479">Metal-binding</keyword>
<name>A0A8J5H3M4_ZINOF</name>
<comment type="caution">
    <text evidence="5">The sequence shown here is derived from an EMBL/GenBank/DDBJ whole genome shotgun (WGS) entry which is preliminary data.</text>
</comment>
<dbReference type="Gene3D" id="3.90.228.10">
    <property type="match status" value="1"/>
</dbReference>
<feature type="region of interest" description="Disordered" evidence="2">
    <location>
        <begin position="205"/>
        <end position="232"/>
    </location>
</feature>
<protein>
    <recommendedName>
        <fullName evidence="4">C2H2-type domain-containing protein</fullName>
    </recommendedName>
</protein>
<dbReference type="AlphaFoldDB" id="A0A8J5H3M4"/>